<protein>
    <recommendedName>
        <fullName evidence="3">J domain-containing protein</fullName>
    </recommendedName>
</protein>
<dbReference type="Proteomes" id="UP001180754">
    <property type="component" value="Unassembled WGS sequence"/>
</dbReference>
<evidence type="ECO:0008006" key="3">
    <source>
        <dbReference type="Google" id="ProtNLM"/>
    </source>
</evidence>
<comment type="caution">
    <text evidence="1">The sequence shown here is derived from an EMBL/GenBank/DDBJ whole genome shotgun (WGS) entry which is preliminary data.</text>
</comment>
<sequence>MSAHPTPQRQAFRAWVRLHHPDVGGDPEEFIAGLSRWRTAVAAPRCSEVVRVSVFRSRGGLWPAARWWRRHRRPRARRVR</sequence>
<keyword evidence="2" id="KW-1185">Reference proteome</keyword>
<accession>A0ABU2XSF5</accession>
<proteinExistence type="predicted"/>
<evidence type="ECO:0000313" key="2">
    <source>
        <dbReference type="Proteomes" id="UP001180754"/>
    </source>
</evidence>
<name>A0ABU2XSF5_9ACTN</name>
<dbReference type="EMBL" id="JAVRFD010000028">
    <property type="protein sequence ID" value="MDT0548757.1"/>
    <property type="molecule type" value="Genomic_DNA"/>
</dbReference>
<gene>
    <name evidence="1" type="ORF">RND15_39715</name>
</gene>
<dbReference type="InterPro" id="IPR036869">
    <property type="entry name" value="J_dom_sf"/>
</dbReference>
<evidence type="ECO:0000313" key="1">
    <source>
        <dbReference type="EMBL" id="MDT0548757.1"/>
    </source>
</evidence>
<organism evidence="1 2">
    <name type="scientific">Streptomyces lonegramiae</name>
    <dbReference type="NCBI Taxonomy" id="3075524"/>
    <lineage>
        <taxon>Bacteria</taxon>
        <taxon>Bacillati</taxon>
        <taxon>Actinomycetota</taxon>
        <taxon>Actinomycetes</taxon>
        <taxon>Kitasatosporales</taxon>
        <taxon>Streptomycetaceae</taxon>
        <taxon>Streptomyces</taxon>
    </lineage>
</organism>
<reference evidence="1" key="1">
    <citation type="submission" date="2024-05" db="EMBL/GenBank/DDBJ databases">
        <title>30 novel species of actinomycetes from the DSMZ collection.</title>
        <authorList>
            <person name="Nouioui I."/>
        </authorList>
    </citation>
    <scope>NUCLEOTIDE SEQUENCE</scope>
    <source>
        <strain evidence="1">DSM 41529</strain>
    </source>
</reference>
<dbReference type="RefSeq" id="WP_311729321.1">
    <property type="nucleotide sequence ID" value="NZ_JAVRFD010000028.1"/>
</dbReference>
<dbReference type="SUPFAM" id="SSF46565">
    <property type="entry name" value="Chaperone J-domain"/>
    <property type="match status" value="1"/>
</dbReference>